<keyword evidence="4" id="KW-1185">Reference proteome</keyword>
<reference evidence="3" key="2">
    <citation type="submission" date="2020-09" db="EMBL/GenBank/DDBJ databases">
        <authorList>
            <person name="Sun Q."/>
            <person name="Kim S."/>
        </authorList>
    </citation>
    <scope>NUCLEOTIDE SEQUENCE</scope>
    <source>
        <strain evidence="3">KCTC 23224</strain>
    </source>
</reference>
<accession>A0A8J3G5C5</accession>
<dbReference type="Pfam" id="PF12729">
    <property type="entry name" value="4HB_MCP_1"/>
    <property type="match status" value="1"/>
</dbReference>
<feature type="transmembrane region" description="Helical" evidence="1">
    <location>
        <begin position="185"/>
        <end position="205"/>
    </location>
</feature>
<keyword evidence="1" id="KW-1133">Transmembrane helix</keyword>
<dbReference type="AlphaFoldDB" id="A0A8J3G5C5"/>
<organism evidence="3 4">
    <name type="scientific">Mongoliitalea lutea</name>
    <dbReference type="NCBI Taxonomy" id="849756"/>
    <lineage>
        <taxon>Bacteria</taxon>
        <taxon>Pseudomonadati</taxon>
        <taxon>Bacteroidota</taxon>
        <taxon>Cytophagia</taxon>
        <taxon>Cytophagales</taxon>
        <taxon>Cyclobacteriaceae</taxon>
        <taxon>Mongoliitalea</taxon>
    </lineage>
</organism>
<evidence type="ECO:0000313" key="3">
    <source>
        <dbReference type="EMBL" id="GHB35487.1"/>
    </source>
</evidence>
<feature type="domain" description="Chemotaxis methyl-accepting receptor HlyB-like 4HB MCP" evidence="2">
    <location>
        <begin position="8"/>
        <end position="177"/>
    </location>
</feature>
<protein>
    <recommendedName>
        <fullName evidence="2">Chemotaxis methyl-accepting receptor HlyB-like 4HB MCP domain-containing protein</fullName>
    </recommendedName>
</protein>
<reference evidence="3" key="1">
    <citation type="journal article" date="2014" name="Int. J. Syst. Evol. Microbiol.">
        <title>Complete genome sequence of Corynebacterium casei LMG S-19264T (=DSM 44701T), isolated from a smear-ripened cheese.</title>
        <authorList>
            <consortium name="US DOE Joint Genome Institute (JGI-PGF)"/>
            <person name="Walter F."/>
            <person name="Albersmeier A."/>
            <person name="Kalinowski J."/>
            <person name="Ruckert C."/>
        </authorList>
    </citation>
    <scope>NUCLEOTIDE SEQUENCE</scope>
    <source>
        <strain evidence="3">KCTC 23224</strain>
    </source>
</reference>
<evidence type="ECO:0000259" key="2">
    <source>
        <dbReference type="Pfam" id="PF12729"/>
    </source>
</evidence>
<dbReference type="EMBL" id="BMYF01000008">
    <property type="protein sequence ID" value="GHB35487.1"/>
    <property type="molecule type" value="Genomic_DNA"/>
</dbReference>
<gene>
    <name evidence="3" type="ORF">GCM10008106_16210</name>
</gene>
<keyword evidence="1" id="KW-0812">Transmembrane</keyword>
<dbReference type="RefSeq" id="WP_189580498.1">
    <property type="nucleotide sequence ID" value="NZ_BMYF01000008.1"/>
</dbReference>
<dbReference type="Proteomes" id="UP000642809">
    <property type="component" value="Unassembled WGS sequence"/>
</dbReference>
<proteinExistence type="predicted"/>
<evidence type="ECO:0000313" key="4">
    <source>
        <dbReference type="Proteomes" id="UP000642809"/>
    </source>
</evidence>
<keyword evidence="1" id="KW-0472">Membrane</keyword>
<comment type="caution">
    <text evidence="3">The sequence shown here is derived from an EMBL/GenBank/DDBJ whole genome shotgun (WGS) entry which is preliminary data.</text>
</comment>
<evidence type="ECO:0000256" key="1">
    <source>
        <dbReference type="SAM" id="Phobius"/>
    </source>
</evidence>
<sequence length="217" mass="25112">MSRTKLQKNKIRVAILLTFIITIIVGKNVLERRSFNDLGKSFISVYEDRLVVEGYIFSISENLFRIKLLVNHCELESDYSDVIKDIEVLEEKILTTVDDFEKTGLTANEAIFLEDFRRIIEESLRINNYDLLFSESDGINIAQVSKYNESIEQALIDLEKLSEIQMEEGKRMADEADRVVNKSKIWAQFELAALVILAGIIYLLLYTKRTINSEFLQ</sequence>
<dbReference type="InterPro" id="IPR024478">
    <property type="entry name" value="HlyB_4HB_MCP"/>
</dbReference>
<name>A0A8J3G5C5_9BACT</name>